<keyword evidence="2" id="KW-0663">Pyridoxal phosphate</keyword>
<evidence type="ECO:0000256" key="2">
    <source>
        <dbReference type="ARBA" id="ARBA00022898"/>
    </source>
</evidence>
<dbReference type="InterPro" id="IPR051446">
    <property type="entry name" value="HTH_trans_reg/aminotransferase"/>
</dbReference>
<dbReference type="PANTHER" id="PTHR46577:SF1">
    <property type="entry name" value="HTH-TYPE TRANSCRIPTIONAL REGULATORY PROTEIN GABR"/>
    <property type="match status" value="1"/>
</dbReference>
<dbReference type="RefSeq" id="WP_288183291.1">
    <property type="nucleotide sequence ID" value="NZ_LT608335.1"/>
</dbReference>
<keyword evidence="3" id="KW-0805">Transcription regulation</keyword>
<name>A0A212LMZ4_9FIRM</name>
<dbReference type="InterPro" id="IPR036390">
    <property type="entry name" value="WH_DNA-bd_sf"/>
</dbReference>
<reference evidence="7" key="1">
    <citation type="submission" date="2016-08" db="EMBL/GenBank/DDBJ databases">
        <authorList>
            <person name="Seilhamer J.J."/>
        </authorList>
    </citation>
    <scope>NUCLEOTIDE SEQUENCE</scope>
    <source>
        <strain evidence="7">86</strain>
    </source>
</reference>
<dbReference type="AlphaFoldDB" id="A0A212LMZ4"/>
<dbReference type="Gene3D" id="1.10.10.10">
    <property type="entry name" value="Winged helix-like DNA-binding domain superfamily/Winged helix DNA-binding domain"/>
    <property type="match status" value="1"/>
</dbReference>
<accession>A0A212LMZ4</accession>
<dbReference type="InterPro" id="IPR004839">
    <property type="entry name" value="Aminotransferase_I/II_large"/>
</dbReference>
<dbReference type="GO" id="GO:0030170">
    <property type="term" value="F:pyridoxal phosphate binding"/>
    <property type="evidence" value="ECO:0007669"/>
    <property type="project" value="InterPro"/>
</dbReference>
<evidence type="ECO:0000256" key="4">
    <source>
        <dbReference type="ARBA" id="ARBA00023125"/>
    </source>
</evidence>
<gene>
    <name evidence="7" type="ORF">KL86SPO_20286</name>
</gene>
<comment type="similarity">
    <text evidence="1">In the C-terminal section; belongs to the class-I pyridoxal-phosphate-dependent aminotransferase family.</text>
</comment>
<dbReference type="PROSITE" id="PS50949">
    <property type="entry name" value="HTH_GNTR"/>
    <property type="match status" value="1"/>
</dbReference>
<dbReference type="PANTHER" id="PTHR46577">
    <property type="entry name" value="HTH-TYPE TRANSCRIPTIONAL REGULATORY PROTEIN GABR"/>
    <property type="match status" value="1"/>
</dbReference>
<dbReference type="EMBL" id="FMJE01000002">
    <property type="protein sequence ID" value="SCM78880.1"/>
    <property type="molecule type" value="Genomic_DNA"/>
</dbReference>
<dbReference type="Pfam" id="PF00392">
    <property type="entry name" value="GntR"/>
    <property type="match status" value="1"/>
</dbReference>
<dbReference type="GO" id="GO:0003700">
    <property type="term" value="F:DNA-binding transcription factor activity"/>
    <property type="evidence" value="ECO:0007669"/>
    <property type="project" value="InterPro"/>
</dbReference>
<dbReference type="InterPro" id="IPR000524">
    <property type="entry name" value="Tscrpt_reg_HTH_GntR"/>
</dbReference>
<dbReference type="Pfam" id="PF00155">
    <property type="entry name" value="Aminotran_1_2"/>
    <property type="match status" value="1"/>
</dbReference>
<dbReference type="GO" id="GO:0003677">
    <property type="term" value="F:DNA binding"/>
    <property type="evidence" value="ECO:0007669"/>
    <property type="project" value="UniProtKB-KW"/>
</dbReference>
<sequence>MLLLDKNSDTPLYMQIYNQFKNRIVSGELGEGSILPPIRILAKTLLVARNTVESAYQQLSSEGYVEARMGSGYKVQKVEVKNGINLYSNRTDFKQTISQEQAHRQEAAHIERYNFQYGRLDFSNFPLRIWRKLLNQVLLSDDIIRITAYNEKKGDWELRIQIMNYLAESRGVVCKPEQIILCSGAMSALRLVCQLLMQDINIAAVEEPCYDSAREILINHNYQVVPIGLQNDGIHLDQLQNSNAKMLYTTPSHQFPTGIVMPINKRLQLLEWADTNHTYIIEDDYDSELRYNSRPIPSIHSLDKKDRVIYINSFSKALAPGLRMGFVVLPEELLDKYNANFANYHCSIPWLEQKVMYYFIQQGHWNRLLNKISVSNKRKHDTLINTISEQLGEHVKIYGKNAGLHILLEVNNGMSEKELIQSAQKADVKVYPVSDYWMNVQNYSNNMVLIGYSSLTEEEIVLGIKQLSLAWL</sequence>
<evidence type="ECO:0000256" key="5">
    <source>
        <dbReference type="ARBA" id="ARBA00023163"/>
    </source>
</evidence>
<keyword evidence="4" id="KW-0238">DNA-binding</keyword>
<evidence type="ECO:0000313" key="7">
    <source>
        <dbReference type="EMBL" id="SCM78880.1"/>
    </source>
</evidence>
<dbReference type="CDD" id="cd00609">
    <property type="entry name" value="AAT_like"/>
    <property type="match status" value="1"/>
</dbReference>
<keyword evidence="5" id="KW-0804">Transcription</keyword>
<feature type="domain" description="HTH gntR-type" evidence="6">
    <location>
        <begin position="10"/>
        <end position="78"/>
    </location>
</feature>
<evidence type="ECO:0000259" key="6">
    <source>
        <dbReference type="PROSITE" id="PS50949"/>
    </source>
</evidence>
<evidence type="ECO:0000256" key="3">
    <source>
        <dbReference type="ARBA" id="ARBA00023015"/>
    </source>
</evidence>
<protein>
    <submittedName>
        <fullName evidence="7">Transcriptional regulator, GntR family with aminotransferase domain</fullName>
    </submittedName>
</protein>
<keyword evidence="7" id="KW-0032">Aminotransferase</keyword>
<dbReference type="InterPro" id="IPR036388">
    <property type="entry name" value="WH-like_DNA-bd_sf"/>
</dbReference>
<dbReference type="SMART" id="SM00345">
    <property type="entry name" value="HTH_GNTR"/>
    <property type="match status" value="1"/>
</dbReference>
<proteinExistence type="inferred from homology"/>
<keyword evidence="7" id="KW-0808">Transferase</keyword>
<evidence type="ECO:0000256" key="1">
    <source>
        <dbReference type="ARBA" id="ARBA00005384"/>
    </source>
</evidence>
<dbReference type="SUPFAM" id="SSF53383">
    <property type="entry name" value="PLP-dependent transferases"/>
    <property type="match status" value="1"/>
</dbReference>
<dbReference type="SUPFAM" id="SSF46785">
    <property type="entry name" value="Winged helix' DNA-binding domain"/>
    <property type="match status" value="1"/>
</dbReference>
<dbReference type="Gene3D" id="3.40.640.10">
    <property type="entry name" value="Type I PLP-dependent aspartate aminotransferase-like (Major domain)"/>
    <property type="match status" value="1"/>
</dbReference>
<dbReference type="CDD" id="cd07377">
    <property type="entry name" value="WHTH_GntR"/>
    <property type="match status" value="1"/>
</dbReference>
<dbReference type="InterPro" id="IPR015424">
    <property type="entry name" value="PyrdxlP-dep_Trfase"/>
</dbReference>
<organism evidence="7">
    <name type="scientific">uncultured Sporomusa sp</name>
    <dbReference type="NCBI Taxonomy" id="307249"/>
    <lineage>
        <taxon>Bacteria</taxon>
        <taxon>Bacillati</taxon>
        <taxon>Bacillota</taxon>
        <taxon>Negativicutes</taxon>
        <taxon>Selenomonadales</taxon>
        <taxon>Sporomusaceae</taxon>
        <taxon>Sporomusa</taxon>
        <taxon>environmental samples</taxon>
    </lineage>
</organism>
<dbReference type="GO" id="GO:0008483">
    <property type="term" value="F:transaminase activity"/>
    <property type="evidence" value="ECO:0007669"/>
    <property type="project" value="UniProtKB-KW"/>
</dbReference>
<dbReference type="InterPro" id="IPR015421">
    <property type="entry name" value="PyrdxlP-dep_Trfase_major"/>
</dbReference>